<sequence length="287" mass="32731">MLFPTITPNKSSRKTNISLSALANMTCGLAVKRPHDYEAYLNADSGVDAKRPRHTNAHCSPFRPQFGTLAASLPHSNTLNLLRDRGNDNSPFASVSNKCTLSSSELDSYLTAEIRYLKRRKLIPRRQFNDSCSMQASSENSGYRNTPGSPNSVHSGSDSEGESGSGSNQTSNLQSIYTKPHFNFQQVKMICERLLKQQEVQLRHEYETVLAKKLEEQLDQFAQYTNELRPATKDEEFSCKLFFTLIKFHESVEWYWTCVSYWFIVLNSSKYYNVLGLPIFFSTKQQM</sequence>
<evidence type="ECO:0000313" key="2">
    <source>
        <dbReference type="WBParaSite" id="JU765_v2.g17260.t1"/>
    </source>
</evidence>
<reference evidence="2" key="1">
    <citation type="submission" date="2022-11" db="UniProtKB">
        <authorList>
            <consortium name="WormBaseParasite"/>
        </authorList>
    </citation>
    <scope>IDENTIFICATION</scope>
</reference>
<dbReference type="WBParaSite" id="JU765_v2.g17260.t1">
    <property type="protein sequence ID" value="JU765_v2.g17260.t1"/>
    <property type="gene ID" value="JU765_v2.g17260"/>
</dbReference>
<proteinExistence type="predicted"/>
<evidence type="ECO:0000313" key="1">
    <source>
        <dbReference type="Proteomes" id="UP000887576"/>
    </source>
</evidence>
<name>A0AC34QLM7_9BILA</name>
<protein>
    <submittedName>
        <fullName evidence="2">Akirin</fullName>
    </submittedName>
</protein>
<dbReference type="Proteomes" id="UP000887576">
    <property type="component" value="Unplaced"/>
</dbReference>
<organism evidence="1 2">
    <name type="scientific">Panagrolaimus sp. JU765</name>
    <dbReference type="NCBI Taxonomy" id="591449"/>
    <lineage>
        <taxon>Eukaryota</taxon>
        <taxon>Metazoa</taxon>
        <taxon>Ecdysozoa</taxon>
        <taxon>Nematoda</taxon>
        <taxon>Chromadorea</taxon>
        <taxon>Rhabditida</taxon>
        <taxon>Tylenchina</taxon>
        <taxon>Panagrolaimomorpha</taxon>
        <taxon>Panagrolaimoidea</taxon>
        <taxon>Panagrolaimidae</taxon>
        <taxon>Panagrolaimus</taxon>
    </lineage>
</organism>
<accession>A0AC34QLM7</accession>